<dbReference type="SUPFAM" id="SSF52540">
    <property type="entry name" value="P-loop containing nucleoside triphosphate hydrolases"/>
    <property type="match status" value="1"/>
</dbReference>
<organism evidence="4">
    <name type="scientific">uncultured Aureispira sp</name>
    <dbReference type="NCBI Taxonomy" id="1331704"/>
    <lineage>
        <taxon>Bacteria</taxon>
        <taxon>Pseudomonadati</taxon>
        <taxon>Bacteroidota</taxon>
        <taxon>Saprospiria</taxon>
        <taxon>Saprospirales</taxon>
        <taxon>Saprospiraceae</taxon>
        <taxon>Aureispira</taxon>
        <taxon>environmental samples</taxon>
    </lineage>
</organism>
<dbReference type="InterPro" id="IPR037359">
    <property type="entry name" value="NST/OST"/>
</dbReference>
<dbReference type="Gene3D" id="3.40.50.300">
    <property type="entry name" value="P-loop containing nucleotide triphosphate hydrolases"/>
    <property type="match status" value="1"/>
</dbReference>
<dbReference type="InterPro" id="IPR000863">
    <property type="entry name" value="Sulfotransferase_dom"/>
</dbReference>
<dbReference type="InterPro" id="IPR027417">
    <property type="entry name" value="P-loop_NTPase"/>
</dbReference>
<dbReference type="EMBL" id="CACVAQ010000237">
    <property type="protein sequence ID" value="CAA6816478.1"/>
    <property type="molecule type" value="Genomic_DNA"/>
</dbReference>
<name>A0A6S6TJ67_9BACT</name>
<evidence type="ECO:0000259" key="3">
    <source>
        <dbReference type="Pfam" id="PF00685"/>
    </source>
</evidence>
<dbReference type="Pfam" id="PF00685">
    <property type="entry name" value="Sulfotransfer_1"/>
    <property type="match status" value="1"/>
</dbReference>
<proteinExistence type="predicted"/>
<gene>
    <name evidence="4" type="ORF">HELGO_WM16932</name>
</gene>
<accession>A0A6S6TJ67</accession>
<reference evidence="4" key="1">
    <citation type="submission" date="2020-01" db="EMBL/GenBank/DDBJ databases">
        <authorList>
            <person name="Meier V. D."/>
            <person name="Meier V D."/>
        </authorList>
    </citation>
    <scope>NUCLEOTIDE SEQUENCE</scope>
    <source>
        <strain evidence="4">HLG_WM_MAG_10</strain>
    </source>
</reference>
<protein>
    <submittedName>
        <fullName evidence="4">Sulfotransferase</fullName>
    </submittedName>
</protein>
<dbReference type="GO" id="GO:0008146">
    <property type="term" value="F:sulfotransferase activity"/>
    <property type="evidence" value="ECO:0007669"/>
    <property type="project" value="InterPro"/>
</dbReference>
<dbReference type="AlphaFoldDB" id="A0A6S6TJ67"/>
<dbReference type="PANTHER" id="PTHR10605">
    <property type="entry name" value="HEPARAN SULFATE SULFOTRANSFERASE"/>
    <property type="match status" value="1"/>
</dbReference>
<evidence type="ECO:0000313" key="4">
    <source>
        <dbReference type="EMBL" id="CAA6816478.1"/>
    </source>
</evidence>
<sequence length="314" mass="36855">MKYPNFLIIGAGKSGTTSVYQAIKQHPDVFMSPVKEPNFFALEGQKKTTGYDKEDPDGFNFYPWAVTKLEDYQALFETVADEKAVGESSTMYQYMPKAPQNIKKHIPEAKLIAIFRNPADRLYSRYLHLVRENRPPTPNFEDCFERGNLWWQKNDLVQEGFYYTHMKRYFELFDPSQIKIMLYEDLRKEPVAFMQELFDFIGVDKAFVPDMSVQYNVSGKIKNKYVDLFIGQQSFLRKGLEKISPALIQRVRESHGMQKIVTNLRKKNLERVPLSNAVRKRLIEEIYKEEIVSFGNLIQRDLSHWLSHEKEPNV</sequence>
<evidence type="ECO:0000256" key="1">
    <source>
        <dbReference type="ARBA" id="ARBA00022679"/>
    </source>
</evidence>
<feature type="domain" description="Sulfotransferase" evidence="3">
    <location>
        <begin position="5"/>
        <end position="240"/>
    </location>
</feature>
<keyword evidence="2" id="KW-0325">Glycoprotein</keyword>
<keyword evidence="1 4" id="KW-0808">Transferase</keyword>
<dbReference type="PANTHER" id="PTHR10605:SF56">
    <property type="entry name" value="BIFUNCTIONAL HEPARAN SULFATE N-DEACETYLASE_N-SULFOTRANSFERASE"/>
    <property type="match status" value="1"/>
</dbReference>
<evidence type="ECO:0000256" key="2">
    <source>
        <dbReference type="ARBA" id="ARBA00023180"/>
    </source>
</evidence>